<reference evidence="5" key="1">
    <citation type="submission" date="2019-08" db="EMBL/GenBank/DDBJ databases">
        <authorList>
            <person name="Kucharzyk K."/>
            <person name="Murdoch R.W."/>
            <person name="Higgins S."/>
            <person name="Loffler F."/>
        </authorList>
    </citation>
    <scope>NUCLEOTIDE SEQUENCE</scope>
</reference>
<dbReference type="Pfam" id="PF00255">
    <property type="entry name" value="GSHPx"/>
    <property type="match status" value="1"/>
</dbReference>
<dbReference type="EC" id="1.11.1.22" evidence="5"/>
<dbReference type="GO" id="GO:0034599">
    <property type="term" value="P:cellular response to oxidative stress"/>
    <property type="evidence" value="ECO:0007669"/>
    <property type="project" value="TreeGrafter"/>
</dbReference>
<protein>
    <submittedName>
        <fullName evidence="5">Hydroperoxy fatty acid reductase gpx1</fullName>
        <ecNumber evidence="5">1.11.1.22</ecNumber>
    </submittedName>
</protein>
<dbReference type="EMBL" id="VSSQ01000198">
    <property type="protein sequence ID" value="MPL84980.1"/>
    <property type="molecule type" value="Genomic_DNA"/>
</dbReference>
<dbReference type="Gene3D" id="3.40.30.10">
    <property type="entry name" value="Glutaredoxin"/>
    <property type="match status" value="1"/>
</dbReference>
<dbReference type="SUPFAM" id="SSF52833">
    <property type="entry name" value="Thioredoxin-like"/>
    <property type="match status" value="1"/>
</dbReference>
<name>A0A644V0W3_9ZZZZ</name>
<gene>
    <name evidence="5" type="primary">gpx1_3</name>
    <name evidence="5" type="ORF">SDC9_30946</name>
</gene>
<dbReference type="PROSITE" id="PS00763">
    <property type="entry name" value="GLUTATHIONE_PEROXID_2"/>
    <property type="match status" value="1"/>
</dbReference>
<evidence type="ECO:0000313" key="5">
    <source>
        <dbReference type="EMBL" id="MPL84980.1"/>
    </source>
</evidence>
<organism evidence="5">
    <name type="scientific">bioreactor metagenome</name>
    <dbReference type="NCBI Taxonomy" id="1076179"/>
    <lineage>
        <taxon>unclassified sequences</taxon>
        <taxon>metagenomes</taxon>
        <taxon>ecological metagenomes</taxon>
    </lineage>
</organism>
<dbReference type="GO" id="GO:0004601">
    <property type="term" value="F:peroxidase activity"/>
    <property type="evidence" value="ECO:0007669"/>
    <property type="project" value="UniProtKB-KW"/>
</dbReference>
<evidence type="ECO:0000256" key="2">
    <source>
        <dbReference type="ARBA" id="ARBA00022559"/>
    </source>
</evidence>
<dbReference type="AlphaFoldDB" id="A0A644V0W3"/>
<dbReference type="PROSITE" id="PS51352">
    <property type="entry name" value="THIOREDOXIN_2"/>
    <property type="match status" value="1"/>
</dbReference>
<dbReference type="InterPro" id="IPR036249">
    <property type="entry name" value="Thioredoxin-like_sf"/>
</dbReference>
<evidence type="ECO:0000256" key="1">
    <source>
        <dbReference type="ARBA" id="ARBA00006926"/>
    </source>
</evidence>
<dbReference type="PANTHER" id="PTHR11592:SF78">
    <property type="entry name" value="GLUTATHIONE PEROXIDASE"/>
    <property type="match status" value="1"/>
</dbReference>
<evidence type="ECO:0000259" key="4">
    <source>
        <dbReference type="PROSITE" id="PS51352"/>
    </source>
</evidence>
<accession>A0A644V0W3</accession>
<dbReference type="PROSITE" id="PS00460">
    <property type="entry name" value="GLUTATHIONE_PEROXID_1"/>
    <property type="match status" value="1"/>
</dbReference>
<sequence length="184" mass="20612">MAPIKFLAVVILSVLFAGGISSQSIYSFRVNTIDGQQTTLAQYKGKTILVVNVASKCGLTKQYEGLEALYKKYKERGLVILGFPCNQFMGQEPGTEAEIAEFCSVNYGVTFPLFSKIEVNGDNTHPLYQYLKKELPGTGDKTDIEWNFAKFLIDKTGKPVYRYHPRVKPAELEGDIEELINNNK</sequence>
<proteinExistence type="inferred from homology"/>
<evidence type="ECO:0000256" key="3">
    <source>
        <dbReference type="ARBA" id="ARBA00023002"/>
    </source>
</evidence>
<dbReference type="PIRSF" id="PIRSF000303">
    <property type="entry name" value="Glutathion_perox"/>
    <property type="match status" value="1"/>
</dbReference>
<keyword evidence="2 5" id="KW-0575">Peroxidase</keyword>
<dbReference type="InterPro" id="IPR029760">
    <property type="entry name" value="GPX_CS"/>
</dbReference>
<dbReference type="FunFam" id="3.40.30.10:FF:000010">
    <property type="entry name" value="Glutathione peroxidase"/>
    <property type="match status" value="1"/>
</dbReference>
<comment type="similarity">
    <text evidence="1">Belongs to the glutathione peroxidase family.</text>
</comment>
<feature type="domain" description="Thioredoxin" evidence="4">
    <location>
        <begin position="19"/>
        <end position="181"/>
    </location>
</feature>
<dbReference type="InterPro" id="IPR013766">
    <property type="entry name" value="Thioredoxin_domain"/>
</dbReference>
<dbReference type="PANTHER" id="PTHR11592">
    <property type="entry name" value="GLUTATHIONE PEROXIDASE"/>
    <property type="match status" value="1"/>
</dbReference>
<dbReference type="PROSITE" id="PS51355">
    <property type="entry name" value="GLUTATHIONE_PEROXID_3"/>
    <property type="match status" value="1"/>
</dbReference>
<dbReference type="PRINTS" id="PR01011">
    <property type="entry name" value="GLUTPROXDASE"/>
</dbReference>
<dbReference type="InterPro" id="IPR000889">
    <property type="entry name" value="Glutathione_peroxidase"/>
</dbReference>
<dbReference type="CDD" id="cd00340">
    <property type="entry name" value="GSH_Peroxidase"/>
    <property type="match status" value="1"/>
</dbReference>
<comment type="caution">
    <text evidence="5">The sequence shown here is derived from an EMBL/GenBank/DDBJ whole genome shotgun (WGS) entry which is preliminary data.</text>
</comment>
<keyword evidence="3 5" id="KW-0560">Oxidoreductase</keyword>
<dbReference type="InterPro" id="IPR029759">
    <property type="entry name" value="GPX_AS"/>
</dbReference>